<evidence type="ECO:0000313" key="3">
    <source>
        <dbReference type="EMBL" id="MBO0662739.1"/>
    </source>
</evidence>
<evidence type="ECO:0000256" key="2">
    <source>
        <dbReference type="SAM" id="SignalP"/>
    </source>
</evidence>
<keyword evidence="2" id="KW-0732">Signal</keyword>
<feature type="compositionally biased region" description="Basic and acidic residues" evidence="1">
    <location>
        <begin position="48"/>
        <end position="58"/>
    </location>
</feature>
<sequence>MRLAILISICVGLAACADAAPSDEAMPLKRLPIAKHLSRHEGTNVQRMRSEHGRDQSQKSRLRLRIDAGNAKPQRPGLDRCGISAVLVCPEN</sequence>
<reference evidence="3" key="1">
    <citation type="submission" date="2021-03" db="EMBL/GenBank/DDBJ databases">
        <title>Whole genome sequence of Jiella sp. CQZ9-1.</title>
        <authorList>
            <person name="Tuo L."/>
        </authorList>
    </citation>
    <scope>NUCLEOTIDE SEQUENCE</scope>
    <source>
        <strain evidence="3">CQZ9-1</strain>
    </source>
</reference>
<feature type="region of interest" description="Disordered" evidence="1">
    <location>
        <begin position="37"/>
        <end position="61"/>
    </location>
</feature>
<dbReference type="AlphaFoldDB" id="A0A939FXK7"/>
<feature type="chain" id="PRO_5037459256" evidence="2">
    <location>
        <begin position="20"/>
        <end position="92"/>
    </location>
</feature>
<dbReference type="EMBL" id="JAFMPP010000006">
    <property type="protein sequence ID" value="MBO0662739.1"/>
    <property type="molecule type" value="Genomic_DNA"/>
</dbReference>
<gene>
    <name evidence="3" type="ORF">J1C48_09125</name>
</gene>
<dbReference type="RefSeq" id="WP_207257526.1">
    <property type="nucleotide sequence ID" value="NZ_JAFMPP010000006.1"/>
</dbReference>
<keyword evidence="4" id="KW-1185">Reference proteome</keyword>
<evidence type="ECO:0000313" key="4">
    <source>
        <dbReference type="Proteomes" id="UP000664122"/>
    </source>
</evidence>
<accession>A0A939FXK7</accession>
<name>A0A939FXK7_9HYPH</name>
<organism evidence="3 4">
    <name type="scientific">Jiella flava</name>
    <dbReference type="NCBI Taxonomy" id="2816857"/>
    <lineage>
        <taxon>Bacteria</taxon>
        <taxon>Pseudomonadati</taxon>
        <taxon>Pseudomonadota</taxon>
        <taxon>Alphaproteobacteria</taxon>
        <taxon>Hyphomicrobiales</taxon>
        <taxon>Aurantimonadaceae</taxon>
        <taxon>Jiella</taxon>
    </lineage>
</organism>
<protein>
    <submittedName>
        <fullName evidence="3">Uncharacterized protein</fullName>
    </submittedName>
</protein>
<dbReference type="PROSITE" id="PS51257">
    <property type="entry name" value="PROKAR_LIPOPROTEIN"/>
    <property type="match status" value="1"/>
</dbReference>
<feature type="signal peptide" evidence="2">
    <location>
        <begin position="1"/>
        <end position="19"/>
    </location>
</feature>
<proteinExistence type="predicted"/>
<evidence type="ECO:0000256" key="1">
    <source>
        <dbReference type="SAM" id="MobiDB-lite"/>
    </source>
</evidence>
<dbReference type="Proteomes" id="UP000664122">
    <property type="component" value="Unassembled WGS sequence"/>
</dbReference>
<comment type="caution">
    <text evidence="3">The sequence shown here is derived from an EMBL/GenBank/DDBJ whole genome shotgun (WGS) entry which is preliminary data.</text>
</comment>